<accession>A0A1I7XNR6</accession>
<dbReference type="Proteomes" id="UP000095283">
    <property type="component" value="Unplaced"/>
</dbReference>
<dbReference type="WBParaSite" id="Hba_19386">
    <property type="protein sequence ID" value="Hba_19386"/>
    <property type="gene ID" value="Hba_19386"/>
</dbReference>
<evidence type="ECO:0000313" key="2">
    <source>
        <dbReference type="WBParaSite" id="Hba_19386"/>
    </source>
</evidence>
<reference evidence="2" key="1">
    <citation type="submission" date="2016-11" db="UniProtKB">
        <authorList>
            <consortium name="WormBaseParasite"/>
        </authorList>
    </citation>
    <scope>IDENTIFICATION</scope>
</reference>
<proteinExistence type="predicted"/>
<protein>
    <submittedName>
        <fullName evidence="2">Non-specific serine/threonine protein kinase</fullName>
    </submittedName>
</protein>
<dbReference type="GO" id="GO:0004674">
    <property type="term" value="F:protein serine/threonine kinase activity"/>
    <property type="evidence" value="ECO:0007669"/>
    <property type="project" value="InterPro"/>
</dbReference>
<dbReference type="AlphaFoldDB" id="A0A1I7XNR6"/>
<evidence type="ECO:0000313" key="1">
    <source>
        <dbReference type="Proteomes" id="UP000095283"/>
    </source>
</evidence>
<keyword evidence="1" id="KW-1185">Reference proteome</keyword>
<name>A0A1I7XNR6_HETBA</name>
<dbReference type="Gene3D" id="1.10.510.10">
    <property type="entry name" value="Transferase(Phosphotransferase) domain 1"/>
    <property type="match status" value="1"/>
</dbReference>
<sequence length="180" mass="20558">MQLIRLMSLIVKLGRHGLIHGDFNEFNLMLLEFPAYDDGNFRVHCGDGENEDDGNEGNAQYVEIPCNYTLFQDDSDSQSSQSVISEEDDDIDEDELSHAAVYQKNKDQKIHGNVHRIRTGAESVVSTKSTIPPEEIKRRVALEKLRNKEKIKLRVKGKQSAVRRGRKENRQTLAEYAGWI</sequence>
<dbReference type="GO" id="GO:0005524">
    <property type="term" value="F:ATP binding"/>
    <property type="evidence" value="ECO:0007669"/>
    <property type="project" value="InterPro"/>
</dbReference>
<dbReference type="InterPro" id="IPR018935">
    <property type="entry name" value="RIO_kinase_CS"/>
</dbReference>
<organism evidence="1 2">
    <name type="scientific">Heterorhabditis bacteriophora</name>
    <name type="common">Entomopathogenic nematode worm</name>
    <dbReference type="NCBI Taxonomy" id="37862"/>
    <lineage>
        <taxon>Eukaryota</taxon>
        <taxon>Metazoa</taxon>
        <taxon>Ecdysozoa</taxon>
        <taxon>Nematoda</taxon>
        <taxon>Chromadorea</taxon>
        <taxon>Rhabditida</taxon>
        <taxon>Rhabditina</taxon>
        <taxon>Rhabditomorpha</taxon>
        <taxon>Strongyloidea</taxon>
        <taxon>Heterorhabditidae</taxon>
        <taxon>Heterorhabditis</taxon>
    </lineage>
</organism>
<dbReference type="PROSITE" id="PS01245">
    <property type="entry name" value="RIO1"/>
    <property type="match status" value="1"/>
</dbReference>